<dbReference type="InterPro" id="IPR041492">
    <property type="entry name" value="HAD_2"/>
</dbReference>
<comment type="similarity">
    <text evidence="1">Belongs to the HAD-like hydrolase superfamily.</text>
</comment>
<dbReference type="Pfam" id="PF13419">
    <property type="entry name" value="HAD_2"/>
    <property type="match status" value="1"/>
</dbReference>
<dbReference type="InterPro" id="IPR036412">
    <property type="entry name" value="HAD-like_sf"/>
</dbReference>
<reference evidence="2 3" key="1">
    <citation type="submission" date="2018-02" db="EMBL/GenBank/DDBJ databases">
        <title>Phenotypic and genomic properties of facultatively anaerobic sulfur-reducing natronoarchaea from hypersaline soda lakes.</title>
        <authorList>
            <person name="Sorokin D.Y."/>
            <person name="Kublanov I.V."/>
            <person name="Roman P."/>
            <person name="Sinninghe Damste J.S."/>
            <person name="Golyshin P.N."/>
            <person name="Rojo D."/>
            <person name="Ciordia S."/>
            <person name="Mena M.D.C."/>
            <person name="Ferrer M."/>
            <person name="Messina E."/>
            <person name="Smedile F."/>
            <person name="La Spada G."/>
            <person name="La Cono V."/>
            <person name="Yakimov M.M."/>
        </authorList>
    </citation>
    <scope>NUCLEOTIDE SEQUENCE [LARGE SCALE GENOMIC DNA]</scope>
    <source>
        <strain evidence="2 3">AArc-Mg</strain>
        <plasmid evidence="3">paarc-mg-01</plasmid>
    </source>
</reference>
<dbReference type="InterPro" id="IPR023214">
    <property type="entry name" value="HAD_sf"/>
</dbReference>
<dbReference type="KEGG" id="nag:AArcMg_4055"/>
<dbReference type="InterPro" id="IPR050155">
    <property type="entry name" value="HAD-like_hydrolase_sf"/>
</dbReference>
<dbReference type="GO" id="GO:0006281">
    <property type="term" value="P:DNA repair"/>
    <property type="evidence" value="ECO:0007669"/>
    <property type="project" value="TreeGrafter"/>
</dbReference>
<dbReference type="Gene3D" id="3.40.50.1000">
    <property type="entry name" value="HAD superfamily/HAD-like"/>
    <property type="match status" value="1"/>
</dbReference>
<dbReference type="PANTHER" id="PTHR43434">
    <property type="entry name" value="PHOSPHOGLYCOLATE PHOSPHATASE"/>
    <property type="match status" value="1"/>
</dbReference>
<keyword evidence="2" id="KW-0614">Plasmid</keyword>
<dbReference type="OrthoDB" id="115864at2157"/>
<evidence type="ECO:0000313" key="3">
    <source>
        <dbReference type="Proteomes" id="UP000258613"/>
    </source>
</evidence>
<sequence>MNETRYDGLLLDHDGVIVTLCSRQVLQSAAIDAFADAGVSDPNPTDVDAITINVSETELRTAAERYNIDPDALWRYREDRIETRLRAETKAGRKAPYEDATCLERVTVPTGVASNNQTRIVEFVLTEYGLRDCVQTVQARAPTRESLRKKKPDPRYLEAAARELDCSNPVYVGDSESDIIAGKRAGFDTVFLRRDHNATRQLSVEPTLELESLTAVVEILGELEPAD</sequence>
<evidence type="ECO:0000256" key="1">
    <source>
        <dbReference type="ARBA" id="ARBA00007958"/>
    </source>
</evidence>
<organism evidence="2 3">
    <name type="scientific">Natrarchaeobaculum sulfurireducens</name>
    <dbReference type="NCBI Taxonomy" id="2044521"/>
    <lineage>
        <taxon>Archaea</taxon>
        <taxon>Methanobacteriati</taxon>
        <taxon>Methanobacteriota</taxon>
        <taxon>Stenosarchaea group</taxon>
        <taxon>Halobacteria</taxon>
        <taxon>Halobacteriales</taxon>
        <taxon>Natrialbaceae</taxon>
        <taxon>Natrarchaeobaculum</taxon>
    </lineage>
</organism>
<dbReference type="SFLD" id="SFLDG01129">
    <property type="entry name" value="C1.5:_HAD__Beta-PGM__Phosphata"/>
    <property type="match status" value="1"/>
</dbReference>
<dbReference type="InterPro" id="IPR006439">
    <property type="entry name" value="HAD-SF_hydro_IA"/>
</dbReference>
<protein>
    <submittedName>
        <fullName evidence="2">HAD superfamily hydrolase</fullName>
    </submittedName>
</protein>
<gene>
    <name evidence="2" type="ORF">AArcMg_4055</name>
</gene>
<dbReference type="NCBIfam" id="TIGR01549">
    <property type="entry name" value="HAD-SF-IA-v1"/>
    <property type="match status" value="1"/>
</dbReference>
<dbReference type="GeneID" id="37640339"/>
<dbReference type="PANTHER" id="PTHR43434:SF1">
    <property type="entry name" value="PHOSPHOGLYCOLATE PHOSPHATASE"/>
    <property type="match status" value="1"/>
</dbReference>
<name>A0A346PK35_9EURY</name>
<proteinExistence type="inferred from homology"/>
<evidence type="ECO:0000313" key="2">
    <source>
        <dbReference type="EMBL" id="AXR79880.1"/>
    </source>
</evidence>
<dbReference type="AlphaFoldDB" id="A0A346PK35"/>
<keyword evidence="2" id="KW-0378">Hydrolase</keyword>
<dbReference type="GO" id="GO:0008967">
    <property type="term" value="F:phosphoglycolate phosphatase activity"/>
    <property type="evidence" value="ECO:0007669"/>
    <property type="project" value="TreeGrafter"/>
</dbReference>
<geneLocation type="plasmid" evidence="3">
    <name>paarc-mg-01</name>
</geneLocation>
<dbReference type="EMBL" id="CP027032">
    <property type="protein sequence ID" value="AXR79880.1"/>
    <property type="molecule type" value="Genomic_DNA"/>
</dbReference>
<accession>A0A346PK35</accession>
<dbReference type="Proteomes" id="UP000258613">
    <property type="component" value="Plasmid pAArc-Mg-01"/>
</dbReference>
<dbReference type="SUPFAM" id="SSF56784">
    <property type="entry name" value="HAD-like"/>
    <property type="match status" value="1"/>
</dbReference>
<dbReference type="RefSeq" id="WP_117366766.1">
    <property type="nucleotide sequence ID" value="NZ_CP027032.1"/>
</dbReference>
<dbReference type="SFLD" id="SFLDS00003">
    <property type="entry name" value="Haloacid_Dehalogenase"/>
    <property type="match status" value="1"/>
</dbReference>
<keyword evidence="3" id="KW-1185">Reference proteome</keyword>